<proteinExistence type="predicted"/>
<feature type="transmembrane region" description="Helical" evidence="1">
    <location>
        <begin position="83"/>
        <end position="103"/>
    </location>
</feature>
<gene>
    <name evidence="2" type="ORF">S01H4_28363</name>
</gene>
<accession>X1BU40</accession>
<evidence type="ECO:0000313" key="2">
    <source>
        <dbReference type="EMBL" id="GAG84672.1"/>
    </source>
</evidence>
<keyword evidence="1" id="KW-0472">Membrane</keyword>
<sequence length="111" mass="12943">MDVEKKNGQDIIQTYYHIQWPGNGSFIIGFISRYKQDLSKPFERYDLGVGFFQRPWKPTVKSIWNKIGFWHIDNHGSKFIQQLWIGISSWLPVLVFGGMAIVLRIKGIKVS</sequence>
<name>X1BU40_9ZZZZ</name>
<keyword evidence="1" id="KW-0812">Transmembrane</keyword>
<dbReference type="EMBL" id="BART01014086">
    <property type="protein sequence ID" value="GAG84672.1"/>
    <property type="molecule type" value="Genomic_DNA"/>
</dbReference>
<protein>
    <submittedName>
        <fullName evidence="2">Uncharacterized protein</fullName>
    </submittedName>
</protein>
<comment type="caution">
    <text evidence="2">The sequence shown here is derived from an EMBL/GenBank/DDBJ whole genome shotgun (WGS) entry which is preliminary data.</text>
</comment>
<dbReference type="AlphaFoldDB" id="X1BU40"/>
<evidence type="ECO:0000256" key="1">
    <source>
        <dbReference type="SAM" id="Phobius"/>
    </source>
</evidence>
<organism evidence="2">
    <name type="scientific">marine sediment metagenome</name>
    <dbReference type="NCBI Taxonomy" id="412755"/>
    <lineage>
        <taxon>unclassified sequences</taxon>
        <taxon>metagenomes</taxon>
        <taxon>ecological metagenomes</taxon>
    </lineage>
</organism>
<reference evidence="2" key="1">
    <citation type="journal article" date="2014" name="Front. Microbiol.">
        <title>High frequency of phylogenetically diverse reductive dehalogenase-homologous genes in deep subseafloor sedimentary metagenomes.</title>
        <authorList>
            <person name="Kawai M."/>
            <person name="Futagami T."/>
            <person name="Toyoda A."/>
            <person name="Takaki Y."/>
            <person name="Nishi S."/>
            <person name="Hori S."/>
            <person name="Arai W."/>
            <person name="Tsubouchi T."/>
            <person name="Morono Y."/>
            <person name="Uchiyama I."/>
            <person name="Ito T."/>
            <person name="Fujiyama A."/>
            <person name="Inagaki F."/>
            <person name="Takami H."/>
        </authorList>
    </citation>
    <scope>NUCLEOTIDE SEQUENCE</scope>
    <source>
        <strain evidence="2">Expedition CK06-06</strain>
    </source>
</reference>
<keyword evidence="1" id="KW-1133">Transmembrane helix</keyword>